<evidence type="ECO:0000256" key="1">
    <source>
        <dbReference type="SAM" id="SignalP"/>
    </source>
</evidence>
<dbReference type="EMBL" id="BGPR01013363">
    <property type="protein sequence ID" value="GBN60320.1"/>
    <property type="molecule type" value="Genomic_DNA"/>
</dbReference>
<evidence type="ECO:0000313" key="3">
    <source>
        <dbReference type="Proteomes" id="UP000499080"/>
    </source>
</evidence>
<organism evidence="2 3">
    <name type="scientific">Araneus ventricosus</name>
    <name type="common">Orbweaver spider</name>
    <name type="synonym">Epeira ventricosa</name>
    <dbReference type="NCBI Taxonomy" id="182803"/>
    <lineage>
        <taxon>Eukaryota</taxon>
        <taxon>Metazoa</taxon>
        <taxon>Ecdysozoa</taxon>
        <taxon>Arthropoda</taxon>
        <taxon>Chelicerata</taxon>
        <taxon>Arachnida</taxon>
        <taxon>Araneae</taxon>
        <taxon>Araneomorphae</taxon>
        <taxon>Entelegynae</taxon>
        <taxon>Araneoidea</taxon>
        <taxon>Araneidae</taxon>
        <taxon>Araneus</taxon>
    </lineage>
</organism>
<dbReference type="Proteomes" id="UP000499080">
    <property type="component" value="Unassembled WGS sequence"/>
</dbReference>
<sequence length="122" mass="13472">MAVLSSVWYTILALLGLSIRTETPFTEVIDPERTISLGGGCPDDTKCNIACQEDLRYQTKGSCVGPDKALCSCESPYHATERPVNAEATWCNEKECIKKCSVFVMPMTGRCIKGVCECGWFY</sequence>
<evidence type="ECO:0008006" key="4">
    <source>
        <dbReference type="Google" id="ProtNLM"/>
    </source>
</evidence>
<feature type="chain" id="PRO_5021376150" description="TIL domain-containing protein" evidence="1">
    <location>
        <begin position="22"/>
        <end position="122"/>
    </location>
</feature>
<accession>A0A4Y2QBP0</accession>
<name>A0A4Y2QBP0_ARAVE</name>
<reference evidence="2 3" key="1">
    <citation type="journal article" date="2019" name="Sci. Rep.">
        <title>Orb-weaving spider Araneus ventricosus genome elucidates the spidroin gene catalogue.</title>
        <authorList>
            <person name="Kono N."/>
            <person name="Nakamura H."/>
            <person name="Ohtoshi R."/>
            <person name="Moran D.A.P."/>
            <person name="Shinohara A."/>
            <person name="Yoshida Y."/>
            <person name="Fujiwara M."/>
            <person name="Mori M."/>
            <person name="Tomita M."/>
            <person name="Arakawa K."/>
        </authorList>
    </citation>
    <scope>NUCLEOTIDE SEQUENCE [LARGE SCALE GENOMIC DNA]</scope>
</reference>
<keyword evidence="1" id="KW-0732">Signal</keyword>
<keyword evidence="3" id="KW-1185">Reference proteome</keyword>
<protein>
    <recommendedName>
        <fullName evidence="4">TIL domain-containing protein</fullName>
    </recommendedName>
</protein>
<dbReference type="AlphaFoldDB" id="A0A4Y2QBP0"/>
<evidence type="ECO:0000313" key="2">
    <source>
        <dbReference type="EMBL" id="GBN60320.1"/>
    </source>
</evidence>
<proteinExistence type="predicted"/>
<feature type="signal peptide" evidence="1">
    <location>
        <begin position="1"/>
        <end position="21"/>
    </location>
</feature>
<gene>
    <name evidence="2" type="ORF">AVEN_20618_1</name>
</gene>
<comment type="caution">
    <text evidence="2">The sequence shown here is derived from an EMBL/GenBank/DDBJ whole genome shotgun (WGS) entry which is preliminary data.</text>
</comment>